<name>A0A7S2KMP9_BIGNA</name>
<gene>
    <name evidence="2" type="ORF">BIGN1055_LOCUS958</name>
</gene>
<keyword evidence="1" id="KW-1133">Transmembrane helix</keyword>
<reference evidence="2" key="1">
    <citation type="submission" date="2021-01" db="EMBL/GenBank/DDBJ databases">
        <authorList>
            <person name="Corre E."/>
            <person name="Pelletier E."/>
            <person name="Niang G."/>
            <person name="Scheremetjew M."/>
            <person name="Finn R."/>
            <person name="Kale V."/>
            <person name="Holt S."/>
            <person name="Cochrane G."/>
            <person name="Meng A."/>
            <person name="Brown T."/>
            <person name="Cohen L."/>
        </authorList>
    </citation>
    <scope>NUCLEOTIDE SEQUENCE</scope>
    <source>
        <strain evidence="2">CCMP1258.1</strain>
    </source>
</reference>
<accession>A0A7S2KMP9</accession>
<dbReference type="AlphaFoldDB" id="A0A7S2KMP9"/>
<organism evidence="2">
    <name type="scientific">Bigelowiella natans</name>
    <name type="common">Pedinomonas minutissima</name>
    <name type="synonym">Chlorarachnion sp. (strain CCMP621)</name>
    <dbReference type="NCBI Taxonomy" id="227086"/>
    <lineage>
        <taxon>Eukaryota</taxon>
        <taxon>Sar</taxon>
        <taxon>Rhizaria</taxon>
        <taxon>Cercozoa</taxon>
        <taxon>Chlorarachniophyceae</taxon>
        <taxon>Bigelowiella</taxon>
    </lineage>
</organism>
<feature type="transmembrane region" description="Helical" evidence="1">
    <location>
        <begin position="79"/>
        <end position="98"/>
    </location>
</feature>
<proteinExistence type="predicted"/>
<evidence type="ECO:0000256" key="1">
    <source>
        <dbReference type="SAM" id="Phobius"/>
    </source>
</evidence>
<sequence length="99" mass="10771">MQVVLFGADSQPWERVSTALAKGTISDGDITLVLERPGEKSQAKNFQIDEGTVMSVEEEDDMSVVPYAEQSDDKGREGFNWILLAGGLSFLTLIVSGFT</sequence>
<keyword evidence="1" id="KW-0812">Transmembrane</keyword>
<dbReference type="EMBL" id="HBHA01001495">
    <property type="protein sequence ID" value="CAD9580013.1"/>
    <property type="molecule type" value="Transcribed_RNA"/>
</dbReference>
<protein>
    <submittedName>
        <fullName evidence="2">Uncharacterized protein</fullName>
    </submittedName>
</protein>
<evidence type="ECO:0000313" key="2">
    <source>
        <dbReference type="EMBL" id="CAD9580013.1"/>
    </source>
</evidence>
<keyword evidence="1" id="KW-0472">Membrane</keyword>